<evidence type="ECO:0000313" key="6">
    <source>
        <dbReference type="Proteomes" id="UP000005824"/>
    </source>
</evidence>
<protein>
    <submittedName>
        <fullName evidence="5">RNA polymerase, sigma-24 subunit, ECF subfamily</fullName>
    </submittedName>
</protein>
<keyword evidence="6" id="KW-1185">Reference proteome</keyword>
<keyword evidence="1" id="KW-0805">Transcription regulation</keyword>
<dbReference type="PANTHER" id="PTHR43133">
    <property type="entry name" value="RNA POLYMERASE ECF-TYPE SIGMA FACTO"/>
    <property type="match status" value="1"/>
</dbReference>
<sequence length="252" mass="28672">MQDMRREPPASFGPDVPEAGRFELTRWSVVVAAGGDDSQLADKALEHLCHAYWYPLYAFVRREGHSTQDAQDLTQEFFARLLQKGWLQAVRREKGRFRSFLLASMRHFLANEWDRAHALKRGGLQSPLSFDAQSAEERYALEPADPMTADRFYERRWALTLLDRVLARLRREFAAVGKETLFEEFKPSLSGGKVSYAEIAARLNAQETAVRVAAHRFRLRYRDLIRAEIADTVAGPGEVDAELARLFAALAS</sequence>
<gene>
    <name evidence="5" type="ORF">CfE428DRAFT_4864</name>
</gene>
<dbReference type="GO" id="GO:0016987">
    <property type="term" value="F:sigma factor activity"/>
    <property type="evidence" value="ECO:0007669"/>
    <property type="project" value="UniProtKB-KW"/>
</dbReference>
<comment type="caution">
    <text evidence="5">The sequence shown here is derived from an EMBL/GenBank/DDBJ whole genome shotgun (WGS) entry which is preliminary data.</text>
</comment>
<dbReference type="Pfam" id="PF04542">
    <property type="entry name" value="Sigma70_r2"/>
    <property type="match status" value="1"/>
</dbReference>
<reference evidence="5 6" key="1">
    <citation type="journal article" date="2011" name="J. Bacteriol.">
        <title>Genome sequence of Chthoniobacter flavus Ellin428, an aerobic heterotrophic soil bacterium.</title>
        <authorList>
            <person name="Kant R."/>
            <person name="van Passel M.W."/>
            <person name="Palva A."/>
            <person name="Lucas S."/>
            <person name="Lapidus A."/>
            <person name="Glavina Del Rio T."/>
            <person name="Dalin E."/>
            <person name="Tice H."/>
            <person name="Bruce D."/>
            <person name="Goodwin L."/>
            <person name="Pitluck S."/>
            <person name="Larimer F.W."/>
            <person name="Land M.L."/>
            <person name="Hauser L."/>
            <person name="Sangwan P."/>
            <person name="de Vos W.M."/>
            <person name="Janssen P.H."/>
            <person name="Smidt H."/>
        </authorList>
    </citation>
    <scope>NUCLEOTIDE SEQUENCE [LARGE SCALE GENOMIC DNA]</scope>
    <source>
        <strain evidence="5 6">Ellin428</strain>
    </source>
</reference>
<dbReference type="InParanoid" id="B4D7E9"/>
<keyword evidence="2" id="KW-0731">Sigma factor</keyword>
<dbReference type="InterPro" id="IPR013325">
    <property type="entry name" value="RNA_pol_sigma_r2"/>
</dbReference>
<dbReference type="GO" id="GO:0006352">
    <property type="term" value="P:DNA-templated transcription initiation"/>
    <property type="evidence" value="ECO:0007669"/>
    <property type="project" value="InterPro"/>
</dbReference>
<dbReference type="AlphaFoldDB" id="B4D7E9"/>
<dbReference type="InterPro" id="IPR039425">
    <property type="entry name" value="RNA_pol_sigma-70-like"/>
</dbReference>
<evidence type="ECO:0000256" key="3">
    <source>
        <dbReference type="ARBA" id="ARBA00023163"/>
    </source>
</evidence>
<accession>B4D7E9</accession>
<evidence type="ECO:0000259" key="4">
    <source>
        <dbReference type="Pfam" id="PF04542"/>
    </source>
</evidence>
<dbReference type="Proteomes" id="UP000005824">
    <property type="component" value="Unassembled WGS sequence"/>
</dbReference>
<evidence type="ECO:0000256" key="2">
    <source>
        <dbReference type="ARBA" id="ARBA00023082"/>
    </source>
</evidence>
<feature type="domain" description="RNA polymerase sigma-70 region 2" evidence="4">
    <location>
        <begin position="56"/>
        <end position="115"/>
    </location>
</feature>
<evidence type="ECO:0000313" key="5">
    <source>
        <dbReference type="EMBL" id="EDY17566.1"/>
    </source>
</evidence>
<name>B4D7E9_9BACT</name>
<dbReference type="STRING" id="497964.CfE428DRAFT_4864"/>
<evidence type="ECO:0000256" key="1">
    <source>
        <dbReference type="ARBA" id="ARBA00023015"/>
    </source>
</evidence>
<dbReference type="EMBL" id="ABVL01000018">
    <property type="protein sequence ID" value="EDY17566.1"/>
    <property type="molecule type" value="Genomic_DNA"/>
</dbReference>
<dbReference type="SUPFAM" id="SSF88946">
    <property type="entry name" value="Sigma2 domain of RNA polymerase sigma factors"/>
    <property type="match status" value="1"/>
</dbReference>
<organism evidence="5 6">
    <name type="scientific">Chthoniobacter flavus Ellin428</name>
    <dbReference type="NCBI Taxonomy" id="497964"/>
    <lineage>
        <taxon>Bacteria</taxon>
        <taxon>Pseudomonadati</taxon>
        <taxon>Verrucomicrobiota</taxon>
        <taxon>Spartobacteria</taxon>
        <taxon>Chthoniobacterales</taxon>
        <taxon>Chthoniobacteraceae</taxon>
        <taxon>Chthoniobacter</taxon>
    </lineage>
</organism>
<keyword evidence="3" id="KW-0804">Transcription</keyword>
<dbReference type="InterPro" id="IPR007627">
    <property type="entry name" value="RNA_pol_sigma70_r2"/>
</dbReference>
<proteinExistence type="predicted"/>
<dbReference type="PANTHER" id="PTHR43133:SF51">
    <property type="entry name" value="RNA POLYMERASE SIGMA FACTOR"/>
    <property type="match status" value="1"/>
</dbReference>
<dbReference type="Gene3D" id="1.10.1740.10">
    <property type="match status" value="1"/>
</dbReference>
<dbReference type="eggNOG" id="COG1595">
    <property type="taxonomic scope" value="Bacteria"/>
</dbReference>